<dbReference type="GO" id="GO:0004479">
    <property type="term" value="F:methionyl-tRNA formyltransferase activity"/>
    <property type="evidence" value="ECO:0007669"/>
    <property type="project" value="UniProtKB-EC"/>
</dbReference>
<dbReference type="PROSITE" id="PS00373">
    <property type="entry name" value="GART"/>
    <property type="match status" value="1"/>
</dbReference>
<dbReference type="SUPFAM" id="SSF53328">
    <property type="entry name" value="Formyltransferase"/>
    <property type="match status" value="1"/>
</dbReference>
<dbReference type="EC" id="2.1.2.9" evidence="2 5"/>
<feature type="domain" description="Formyl transferase C-terminal" evidence="7">
    <location>
        <begin position="204"/>
        <end position="305"/>
    </location>
</feature>
<dbReference type="InterPro" id="IPR011034">
    <property type="entry name" value="Formyl_transferase-like_C_sf"/>
</dbReference>
<dbReference type="RefSeq" id="WP_380654997.1">
    <property type="nucleotide sequence ID" value="NZ_JBHRVQ010000001.1"/>
</dbReference>
<dbReference type="SUPFAM" id="SSF50486">
    <property type="entry name" value="FMT C-terminal domain-like"/>
    <property type="match status" value="1"/>
</dbReference>
<evidence type="ECO:0000313" key="8">
    <source>
        <dbReference type="EMBL" id="MFC3388871.1"/>
    </source>
</evidence>
<dbReference type="PANTHER" id="PTHR11138:SF5">
    <property type="entry name" value="METHIONYL-TRNA FORMYLTRANSFERASE, MITOCHONDRIAL"/>
    <property type="match status" value="1"/>
</dbReference>
<dbReference type="PANTHER" id="PTHR11138">
    <property type="entry name" value="METHIONYL-TRNA FORMYLTRANSFERASE"/>
    <property type="match status" value="1"/>
</dbReference>
<comment type="catalytic activity">
    <reaction evidence="5">
        <text>L-methionyl-tRNA(fMet) + (6R)-10-formyltetrahydrofolate = N-formyl-L-methionyl-tRNA(fMet) + (6S)-5,6,7,8-tetrahydrofolate + H(+)</text>
        <dbReference type="Rhea" id="RHEA:24380"/>
        <dbReference type="Rhea" id="RHEA-COMP:9952"/>
        <dbReference type="Rhea" id="RHEA-COMP:9953"/>
        <dbReference type="ChEBI" id="CHEBI:15378"/>
        <dbReference type="ChEBI" id="CHEBI:57453"/>
        <dbReference type="ChEBI" id="CHEBI:78530"/>
        <dbReference type="ChEBI" id="CHEBI:78844"/>
        <dbReference type="ChEBI" id="CHEBI:195366"/>
        <dbReference type="EC" id="2.1.2.9"/>
    </reaction>
</comment>
<reference evidence="9" key="1">
    <citation type="journal article" date="2019" name="Int. J. Syst. Evol. Microbiol.">
        <title>The Global Catalogue of Microorganisms (GCM) 10K type strain sequencing project: providing services to taxonomists for standard genome sequencing and annotation.</title>
        <authorList>
            <consortium name="The Broad Institute Genomics Platform"/>
            <consortium name="The Broad Institute Genome Sequencing Center for Infectious Disease"/>
            <person name="Wu L."/>
            <person name="Ma J."/>
        </authorList>
    </citation>
    <scope>NUCLEOTIDE SEQUENCE [LARGE SCALE GENOMIC DNA]</scope>
    <source>
        <strain evidence="9">CCM 7756</strain>
    </source>
</reference>
<evidence type="ECO:0000256" key="1">
    <source>
        <dbReference type="ARBA" id="ARBA00010699"/>
    </source>
</evidence>
<dbReference type="Gene3D" id="3.40.50.12230">
    <property type="match status" value="1"/>
</dbReference>
<keyword evidence="3 5" id="KW-0808">Transferase</keyword>
<dbReference type="InterPro" id="IPR002376">
    <property type="entry name" value="Formyl_transf_N"/>
</dbReference>
<dbReference type="Pfam" id="PF02911">
    <property type="entry name" value="Formyl_trans_C"/>
    <property type="match status" value="1"/>
</dbReference>
<evidence type="ECO:0000256" key="3">
    <source>
        <dbReference type="ARBA" id="ARBA00022679"/>
    </source>
</evidence>
<comment type="caution">
    <text evidence="8">The sequence shown here is derived from an EMBL/GenBank/DDBJ whole genome shotgun (WGS) entry which is preliminary data.</text>
</comment>
<evidence type="ECO:0000256" key="5">
    <source>
        <dbReference type="HAMAP-Rule" id="MF_00182"/>
    </source>
</evidence>
<dbReference type="InterPro" id="IPR044135">
    <property type="entry name" value="Met-tRNA-FMT_C"/>
</dbReference>
<dbReference type="InterPro" id="IPR036477">
    <property type="entry name" value="Formyl_transf_N_sf"/>
</dbReference>
<proteinExistence type="inferred from homology"/>
<sequence length="316" mass="34536">MTETIIFMGTPDFSVPILKRLHDEYQVAMVISQPDKPVGRKRVLTSPPVAETAKALNIPLFQPERIRDEAALEKIAEIKPDLIITAAYGQILPKALLDIPPLGAINVHASLLPKHRGGAPIHRAIMEGDTETGVTIMYMAEGLDSGNIISSRRTPIEDQDDTGILHDRLSAIGGDLLMDTLPDIFSEQNNSIPQDSELVTVSPNISKADEKIDWTRDAREVFNHIRGLSPWPGAYTEIEDKRLKIYEVKISESTPKEMNYIPGTIVDTTPEGITIVCGDGGTIEAITVQIAGKKRTTAIEFATGRQVVGTVLGQVE</sequence>
<evidence type="ECO:0000259" key="7">
    <source>
        <dbReference type="Pfam" id="PF02911"/>
    </source>
</evidence>
<organism evidence="8 9">
    <name type="scientific">Salinicoccus sesuvii</name>
    <dbReference type="NCBI Taxonomy" id="868281"/>
    <lineage>
        <taxon>Bacteria</taxon>
        <taxon>Bacillati</taxon>
        <taxon>Bacillota</taxon>
        <taxon>Bacilli</taxon>
        <taxon>Bacillales</taxon>
        <taxon>Staphylococcaceae</taxon>
        <taxon>Salinicoccus</taxon>
    </lineage>
</organism>
<feature type="domain" description="Formyl transferase N-terminal" evidence="6">
    <location>
        <begin position="5"/>
        <end position="179"/>
    </location>
</feature>
<dbReference type="InterPro" id="IPR005793">
    <property type="entry name" value="Formyl_trans_C"/>
</dbReference>
<comment type="similarity">
    <text evidence="1 5">Belongs to the Fmt family.</text>
</comment>
<accession>A0ABV7N5L0</accession>
<evidence type="ECO:0000313" key="9">
    <source>
        <dbReference type="Proteomes" id="UP001595637"/>
    </source>
</evidence>
<comment type="function">
    <text evidence="5">Attaches a formyl group to the free amino group of methionyl-tRNA(fMet). The formyl group appears to play a dual role in the initiator identity of N-formylmethionyl-tRNA by promoting its recognition by IF2 and preventing the misappropriation of this tRNA by the elongation apparatus.</text>
</comment>
<dbReference type="CDD" id="cd08704">
    <property type="entry name" value="Met_tRNA_FMT_C"/>
    <property type="match status" value="1"/>
</dbReference>
<dbReference type="Proteomes" id="UP001595637">
    <property type="component" value="Unassembled WGS sequence"/>
</dbReference>
<gene>
    <name evidence="5 8" type="primary">fmt</name>
    <name evidence="8" type="ORF">ACFOEO_09835</name>
</gene>
<name>A0ABV7N5L0_9STAP</name>
<keyword evidence="9" id="KW-1185">Reference proteome</keyword>
<evidence type="ECO:0000256" key="4">
    <source>
        <dbReference type="ARBA" id="ARBA00022917"/>
    </source>
</evidence>
<dbReference type="HAMAP" id="MF_00182">
    <property type="entry name" value="Formyl_trans"/>
    <property type="match status" value="1"/>
</dbReference>
<protein>
    <recommendedName>
        <fullName evidence="2 5">Methionyl-tRNA formyltransferase</fullName>
        <ecNumber evidence="2 5">2.1.2.9</ecNumber>
    </recommendedName>
</protein>
<dbReference type="InterPro" id="IPR041711">
    <property type="entry name" value="Met-tRNA-FMT_N"/>
</dbReference>
<evidence type="ECO:0000256" key="2">
    <source>
        <dbReference type="ARBA" id="ARBA00012261"/>
    </source>
</evidence>
<dbReference type="InterPro" id="IPR001555">
    <property type="entry name" value="GART_AS"/>
</dbReference>
<evidence type="ECO:0000259" key="6">
    <source>
        <dbReference type="Pfam" id="PF00551"/>
    </source>
</evidence>
<dbReference type="EMBL" id="JBHRVQ010000001">
    <property type="protein sequence ID" value="MFC3388871.1"/>
    <property type="molecule type" value="Genomic_DNA"/>
</dbReference>
<feature type="binding site" evidence="5">
    <location>
        <begin position="110"/>
        <end position="113"/>
    </location>
    <ligand>
        <name>(6S)-5,6,7,8-tetrahydrofolate</name>
        <dbReference type="ChEBI" id="CHEBI:57453"/>
    </ligand>
</feature>
<dbReference type="CDD" id="cd08646">
    <property type="entry name" value="FMT_core_Met-tRNA-FMT_N"/>
    <property type="match status" value="1"/>
</dbReference>
<dbReference type="NCBIfam" id="TIGR00460">
    <property type="entry name" value="fmt"/>
    <property type="match status" value="1"/>
</dbReference>
<dbReference type="InterPro" id="IPR005794">
    <property type="entry name" value="Fmt"/>
</dbReference>
<keyword evidence="4 5" id="KW-0648">Protein biosynthesis</keyword>
<dbReference type="Pfam" id="PF00551">
    <property type="entry name" value="Formyl_trans_N"/>
    <property type="match status" value="1"/>
</dbReference>